<gene>
    <name evidence="2" type="ORF">M0C40_02490</name>
</gene>
<proteinExistence type="predicted"/>
<dbReference type="Proteomes" id="UP001214629">
    <property type="component" value="Chromosome"/>
</dbReference>
<dbReference type="InterPro" id="IPR022572">
    <property type="entry name" value="DNA_rep/recomb_RecO_N"/>
</dbReference>
<evidence type="ECO:0000313" key="3">
    <source>
        <dbReference type="Proteomes" id="UP001214629"/>
    </source>
</evidence>
<dbReference type="Pfam" id="PF11967">
    <property type="entry name" value="RecO_N"/>
    <property type="match status" value="1"/>
</dbReference>
<dbReference type="RefSeq" id="WP_277939115.1">
    <property type="nucleotide sequence ID" value="NZ_CP096246.1"/>
</dbReference>
<dbReference type="SUPFAM" id="SSF50249">
    <property type="entry name" value="Nucleic acid-binding proteins"/>
    <property type="match status" value="1"/>
</dbReference>
<protein>
    <submittedName>
        <fullName evidence="2">Recombination protein O N-terminal domain-containing protein</fullName>
    </submittedName>
</protein>
<dbReference type="Gene3D" id="2.40.50.140">
    <property type="entry name" value="Nucleic acid-binding proteins"/>
    <property type="match status" value="1"/>
</dbReference>
<dbReference type="EMBL" id="CP096246">
    <property type="protein sequence ID" value="WFG96901.1"/>
    <property type="molecule type" value="Genomic_DNA"/>
</dbReference>
<accession>A0AAX3SZY5</accession>
<dbReference type="AlphaFoldDB" id="A0AAX3SZY5"/>
<feature type="domain" description="DNA replication/recombination mediator RecO N-terminal" evidence="1">
    <location>
        <begin position="1"/>
        <end position="35"/>
    </location>
</feature>
<organism evidence="2 3">
    <name type="scientific">Spiroplasma citri</name>
    <dbReference type="NCBI Taxonomy" id="2133"/>
    <lineage>
        <taxon>Bacteria</taxon>
        <taxon>Bacillati</taxon>
        <taxon>Mycoplasmatota</taxon>
        <taxon>Mollicutes</taxon>
        <taxon>Entomoplasmatales</taxon>
        <taxon>Spiroplasmataceae</taxon>
        <taxon>Spiroplasma</taxon>
    </lineage>
</organism>
<dbReference type="InterPro" id="IPR012340">
    <property type="entry name" value="NA-bd_OB-fold"/>
</dbReference>
<keyword evidence="3" id="KW-1185">Reference proteome</keyword>
<evidence type="ECO:0000313" key="2">
    <source>
        <dbReference type="EMBL" id="WFG96901.1"/>
    </source>
</evidence>
<name>A0AAX3SZY5_SPICI</name>
<reference evidence="2 3" key="1">
    <citation type="submission" date="2022-04" db="EMBL/GenBank/DDBJ databases">
        <title>Whole genome of Spiroplasma citri.</title>
        <authorList>
            <person name="Khanchezar A."/>
            <person name="Izadpanah K."/>
            <person name="Taghavi M."/>
            <person name="Ghorbani A."/>
            <person name="Beven L."/>
        </authorList>
    </citation>
    <scope>NUCLEOTIDE SEQUENCE [LARGE SCALE GENOMIC DNA]</scope>
    <source>
        <strain evidence="2 3">D4</strain>
    </source>
</reference>
<evidence type="ECO:0000259" key="1">
    <source>
        <dbReference type="Pfam" id="PF11967"/>
    </source>
</evidence>
<sequence length="57" mass="6433">MAQKLTGIVFNKQPYDDNSAIVTILSKELGKLAFLPWSTKNYIKKSVCSTILSNKWV</sequence>